<dbReference type="Proteomes" id="UP000006564">
    <property type="component" value="Chromosome 2"/>
</dbReference>
<proteinExistence type="predicted"/>
<dbReference type="GeneID" id="5991614"/>
<evidence type="ECO:0000313" key="2">
    <source>
        <dbReference type="Proteomes" id="UP000006564"/>
    </source>
</evidence>
<dbReference type="KEGG" id="aor:AO090003000451"/>
<dbReference type="HOGENOM" id="CLU_2291114_0_0_1"/>
<reference evidence="1 2" key="1">
    <citation type="journal article" date="2005" name="Nature">
        <title>Genome sequencing and analysis of Aspergillus oryzae.</title>
        <authorList>
            <person name="Machida M."/>
            <person name="Asai K."/>
            <person name="Sano M."/>
            <person name="Tanaka T."/>
            <person name="Kumagai T."/>
            <person name="Terai G."/>
            <person name="Kusumoto K."/>
            <person name="Arima T."/>
            <person name="Akita O."/>
            <person name="Kashiwagi Y."/>
            <person name="Abe K."/>
            <person name="Gomi K."/>
            <person name="Horiuchi H."/>
            <person name="Kitamoto K."/>
            <person name="Kobayashi T."/>
            <person name="Takeuchi M."/>
            <person name="Denning D.W."/>
            <person name="Galagan J.E."/>
            <person name="Nierman W.C."/>
            <person name="Yu J."/>
            <person name="Archer D.B."/>
            <person name="Bennett J.W."/>
            <person name="Bhatnagar D."/>
            <person name="Cleveland T.E."/>
            <person name="Fedorova N.D."/>
            <person name="Gotoh O."/>
            <person name="Horikawa H."/>
            <person name="Hosoyama A."/>
            <person name="Ichinomiya M."/>
            <person name="Igarashi R."/>
            <person name="Iwashita K."/>
            <person name="Juvvadi P.R."/>
            <person name="Kato M."/>
            <person name="Kato Y."/>
            <person name="Kin T."/>
            <person name="Kokubun A."/>
            <person name="Maeda H."/>
            <person name="Maeyama N."/>
            <person name="Maruyama J."/>
            <person name="Nagasaki H."/>
            <person name="Nakajima T."/>
            <person name="Oda K."/>
            <person name="Okada K."/>
            <person name="Paulsen I."/>
            <person name="Sakamoto K."/>
            <person name="Sawano T."/>
            <person name="Takahashi M."/>
            <person name="Takase K."/>
            <person name="Terabayashi Y."/>
            <person name="Wortman J."/>
            <person name="Yamada O."/>
            <person name="Yamagata Y."/>
            <person name="Anazawa H."/>
            <person name="Hata Y."/>
            <person name="Koide Y."/>
            <person name="Komori T."/>
            <person name="Koyama Y."/>
            <person name="Minetoki T."/>
            <person name="Suharnan S."/>
            <person name="Tanaka A."/>
            <person name="Isono K."/>
            <person name="Kuhara S."/>
            <person name="Ogasawara N."/>
            <person name="Kikuchi H."/>
        </authorList>
    </citation>
    <scope>NUCLEOTIDE SEQUENCE [LARGE SCALE GENOMIC DNA]</scope>
    <source>
        <strain evidence="2">ATCC 42149 / RIB 40</strain>
    </source>
</reference>
<dbReference type="AlphaFoldDB" id="Q2ULD6"/>
<dbReference type="EMBL" id="AP007155">
    <property type="protein sequence ID" value="BAE57629.1"/>
    <property type="molecule type" value="Genomic_DNA"/>
</dbReference>
<sequence>MSHTKYALWINESVGFMSGFWSYTKEKARKQEKIHKMDGNLGLALGLLQDGLHLGRLHNVTLDLELASHEESLGVGLAADQGSEVRVGEGQSHCLSPTRYG</sequence>
<gene>
    <name evidence="1" type="ORF">AO090003000451</name>
</gene>
<protein>
    <submittedName>
        <fullName evidence="1">DNA, SC003</fullName>
    </submittedName>
</protein>
<accession>Q2ULD6</accession>
<evidence type="ECO:0000313" key="1">
    <source>
        <dbReference type="EMBL" id="BAE57629.1"/>
    </source>
</evidence>
<keyword evidence="2" id="KW-1185">Reference proteome</keyword>
<organism evidence="1 2">
    <name type="scientific">Aspergillus oryzae (strain ATCC 42149 / RIB 40)</name>
    <name type="common">Yellow koji mold</name>
    <dbReference type="NCBI Taxonomy" id="510516"/>
    <lineage>
        <taxon>Eukaryota</taxon>
        <taxon>Fungi</taxon>
        <taxon>Dikarya</taxon>
        <taxon>Ascomycota</taxon>
        <taxon>Pezizomycotina</taxon>
        <taxon>Eurotiomycetes</taxon>
        <taxon>Eurotiomycetidae</taxon>
        <taxon>Eurotiales</taxon>
        <taxon>Aspergillaceae</taxon>
        <taxon>Aspergillus</taxon>
        <taxon>Aspergillus subgen. Circumdati</taxon>
    </lineage>
</organism>
<name>Q2ULD6_ASPOR</name>
<dbReference type="EMBL" id="BA000050">
    <property type="protein sequence ID" value="BAE57629.1"/>
    <property type="molecule type" value="Genomic_DNA"/>
</dbReference>
<dbReference type="VEuPathDB" id="FungiDB:AO090003000451"/>
<dbReference type="RefSeq" id="XP_023089970.1">
    <property type="nucleotide sequence ID" value="XM_023234898.1"/>
</dbReference>